<dbReference type="Proteomes" id="UP000184330">
    <property type="component" value="Unassembled WGS sequence"/>
</dbReference>
<organism evidence="6 7">
    <name type="scientific">Phialocephala subalpina</name>
    <dbReference type="NCBI Taxonomy" id="576137"/>
    <lineage>
        <taxon>Eukaryota</taxon>
        <taxon>Fungi</taxon>
        <taxon>Dikarya</taxon>
        <taxon>Ascomycota</taxon>
        <taxon>Pezizomycotina</taxon>
        <taxon>Leotiomycetes</taxon>
        <taxon>Helotiales</taxon>
        <taxon>Mollisiaceae</taxon>
        <taxon>Phialocephala</taxon>
        <taxon>Phialocephala fortinii species complex</taxon>
    </lineage>
</organism>
<feature type="region of interest" description="Disordered" evidence="4">
    <location>
        <begin position="501"/>
        <end position="525"/>
    </location>
</feature>
<evidence type="ECO:0000259" key="5">
    <source>
        <dbReference type="PROSITE" id="PS50280"/>
    </source>
</evidence>
<dbReference type="PANTHER" id="PTHR13271">
    <property type="entry name" value="UNCHARACTERIZED PUTATIVE METHYLTRANSFERASE"/>
    <property type="match status" value="1"/>
</dbReference>
<evidence type="ECO:0000256" key="2">
    <source>
        <dbReference type="ARBA" id="ARBA00022679"/>
    </source>
</evidence>
<gene>
    <name evidence="6" type="ORF">PAC_08806</name>
</gene>
<evidence type="ECO:0000256" key="4">
    <source>
        <dbReference type="SAM" id="MobiDB-lite"/>
    </source>
</evidence>
<dbReference type="AlphaFoldDB" id="A0A1L7X1L2"/>
<protein>
    <submittedName>
        <fullName evidence="6">Related to RMS1-regulatory protein</fullName>
    </submittedName>
</protein>
<dbReference type="Gene3D" id="3.90.1420.10">
    <property type="entry name" value="Rubisco LSMT, substrate-binding domain"/>
    <property type="match status" value="1"/>
</dbReference>
<keyword evidence="7" id="KW-1185">Reference proteome</keyword>
<dbReference type="Pfam" id="PF00856">
    <property type="entry name" value="SET"/>
    <property type="match status" value="1"/>
</dbReference>
<dbReference type="InterPro" id="IPR046341">
    <property type="entry name" value="SET_dom_sf"/>
</dbReference>
<proteinExistence type="predicted"/>
<accession>A0A1L7X1L2</accession>
<dbReference type="InterPro" id="IPR001214">
    <property type="entry name" value="SET_dom"/>
</dbReference>
<evidence type="ECO:0000256" key="3">
    <source>
        <dbReference type="ARBA" id="ARBA00022691"/>
    </source>
</evidence>
<dbReference type="InterPro" id="IPR036464">
    <property type="entry name" value="Rubisco_LSMT_subst-bd_sf"/>
</dbReference>
<dbReference type="FunFam" id="3.90.1410.10:FF:000007">
    <property type="entry name" value="Ribosomal lysine N-methyltransferase 4"/>
    <property type="match status" value="1"/>
</dbReference>
<dbReference type="GO" id="GO:0016279">
    <property type="term" value="F:protein-lysine N-methyltransferase activity"/>
    <property type="evidence" value="ECO:0007669"/>
    <property type="project" value="TreeGrafter"/>
</dbReference>
<evidence type="ECO:0000256" key="1">
    <source>
        <dbReference type="ARBA" id="ARBA00022603"/>
    </source>
</evidence>
<dbReference type="OrthoDB" id="341421at2759"/>
<keyword evidence="3" id="KW-0949">S-adenosyl-L-methionine</keyword>
<dbReference type="Pfam" id="PF09273">
    <property type="entry name" value="Rubis-subs-bind"/>
    <property type="match status" value="1"/>
</dbReference>
<feature type="domain" description="SET" evidence="5">
    <location>
        <begin position="26"/>
        <end position="256"/>
    </location>
</feature>
<dbReference type="Gene3D" id="3.90.1410.10">
    <property type="entry name" value="set domain protein methyltransferase, domain 1"/>
    <property type="match status" value="1"/>
</dbReference>
<evidence type="ECO:0000313" key="7">
    <source>
        <dbReference type="Proteomes" id="UP000184330"/>
    </source>
</evidence>
<keyword evidence="1" id="KW-0489">Methyltransferase</keyword>
<keyword evidence="2" id="KW-0808">Transferase</keyword>
<evidence type="ECO:0000313" key="6">
    <source>
        <dbReference type="EMBL" id="CZR58914.1"/>
    </source>
</evidence>
<dbReference type="InterPro" id="IPR015353">
    <property type="entry name" value="Rubisco_LSMT_subst-bd"/>
</dbReference>
<dbReference type="EMBL" id="FJOG01000013">
    <property type="protein sequence ID" value="CZR58914.1"/>
    <property type="molecule type" value="Genomic_DNA"/>
</dbReference>
<name>A0A1L7X1L2_9HELO</name>
<sequence length="525" mass="58322">MEADNFQTTTEVFLSWLAKMGIQISPKIAVADLRTSGKNRGVVAITDIEEDEVLFTIPRSAALNMNTALSDSQLSFLQKTIPDVPGWLALTTIMLVEALRKDSKWMPYFAVLPELLDSLVFWADDELSELQASMVTTKIGKATAEDLFAQHITPLNIENANPTMCHKVASVIMAYAFDIPELVDKENAEGQDEEADELVSDNGEDEKTILSMIPLADMLNADADRNNSRLCCDNEDLEMRAIRPITKGDEIFNDYGQLPRSDLLRRYGYVTDNYAPFDVAELSTESIMSLFRSDESLQLPGQKVLEPLGLSEVNKRIELSQREGKPTFSEEISSFPLGTESLKSSDAPGTFYSPLGSAWNRNTDTKNLGIGIYEDSYDLAHPGPDGPSIPDELLALLYILLLDDEHFAAIQTSETALPSRSRLSTELVGQVLVKLLQLREQEYATTAEEDEALLQAGNLPHRKAMAVQVRFGEKQVLRQAIQEATTFAASNKRMRGQAKVREAVAGGTKRKVHQTEGEKKKVRKR</sequence>
<reference evidence="6 7" key="1">
    <citation type="submission" date="2016-03" db="EMBL/GenBank/DDBJ databases">
        <authorList>
            <person name="Ploux O."/>
        </authorList>
    </citation>
    <scope>NUCLEOTIDE SEQUENCE [LARGE SCALE GENOMIC DNA]</scope>
    <source>
        <strain evidence="6 7">UAMH 11012</strain>
    </source>
</reference>
<dbReference type="SUPFAM" id="SSF82199">
    <property type="entry name" value="SET domain"/>
    <property type="match status" value="1"/>
</dbReference>
<dbReference type="GO" id="GO:0005634">
    <property type="term" value="C:nucleus"/>
    <property type="evidence" value="ECO:0007669"/>
    <property type="project" value="TreeGrafter"/>
</dbReference>
<dbReference type="InterPro" id="IPR050600">
    <property type="entry name" value="SETD3_SETD6_MTase"/>
</dbReference>
<dbReference type="GO" id="GO:0032259">
    <property type="term" value="P:methylation"/>
    <property type="evidence" value="ECO:0007669"/>
    <property type="project" value="UniProtKB-KW"/>
</dbReference>
<dbReference type="SUPFAM" id="SSF81822">
    <property type="entry name" value="RuBisCo LSMT C-terminal, substrate-binding domain"/>
    <property type="match status" value="1"/>
</dbReference>
<dbReference type="STRING" id="576137.A0A1L7X1L2"/>
<dbReference type="PANTHER" id="PTHR13271:SF34">
    <property type="entry name" value="N-LYSINE METHYLTRANSFERASE SETD6"/>
    <property type="match status" value="1"/>
</dbReference>
<dbReference type="PROSITE" id="PS50280">
    <property type="entry name" value="SET"/>
    <property type="match status" value="1"/>
</dbReference>